<dbReference type="Pfam" id="PF00005">
    <property type="entry name" value="ABC_tran"/>
    <property type="match status" value="1"/>
</dbReference>
<dbReference type="InterPro" id="IPR017780">
    <property type="entry name" value="ABC_transptr_urea_ATP-bd_UrtE"/>
</dbReference>
<keyword evidence="4 7" id="KW-0067">ATP-binding</keyword>
<gene>
    <name evidence="7" type="primary">urtE</name>
    <name evidence="7" type="ORF">ACFQZM_19160</name>
</gene>
<keyword evidence="5" id="KW-0029">Amino-acid transport</keyword>
<dbReference type="PANTHER" id="PTHR43820:SF5">
    <property type="entry name" value="HIGH-AFFINITY BRANCHED-CHAIN AMINO ACID TRANSPORT ATP-BINDING PROTEIN"/>
    <property type="match status" value="1"/>
</dbReference>
<reference evidence="8" key="1">
    <citation type="journal article" date="2019" name="Int. J. Syst. Evol. Microbiol.">
        <title>The Global Catalogue of Microorganisms (GCM) 10K type strain sequencing project: providing services to taxonomists for standard genome sequencing and annotation.</title>
        <authorList>
            <consortium name="The Broad Institute Genomics Platform"/>
            <consortium name="The Broad Institute Genome Sequencing Center for Infectious Disease"/>
            <person name="Wu L."/>
            <person name="Ma J."/>
        </authorList>
    </citation>
    <scope>NUCLEOTIDE SEQUENCE [LARGE SCALE GENOMIC DNA]</scope>
    <source>
        <strain evidence="8">JCM 9371</strain>
    </source>
</reference>
<comment type="caution">
    <text evidence="7">The sequence shown here is derived from an EMBL/GenBank/DDBJ whole genome shotgun (WGS) entry which is preliminary data.</text>
</comment>
<dbReference type="InterPro" id="IPR052156">
    <property type="entry name" value="BCAA_Transport_ATP-bd_LivF"/>
</dbReference>
<keyword evidence="8" id="KW-1185">Reference proteome</keyword>
<dbReference type="SMART" id="SM00382">
    <property type="entry name" value="AAA"/>
    <property type="match status" value="1"/>
</dbReference>
<dbReference type="Proteomes" id="UP001597063">
    <property type="component" value="Unassembled WGS sequence"/>
</dbReference>
<dbReference type="InterPro" id="IPR003593">
    <property type="entry name" value="AAA+_ATPase"/>
</dbReference>
<keyword evidence="3" id="KW-0547">Nucleotide-binding</keyword>
<dbReference type="Gene3D" id="3.40.50.300">
    <property type="entry name" value="P-loop containing nucleotide triphosphate hydrolases"/>
    <property type="match status" value="1"/>
</dbReference>
<proteinExistence type="inferred from homology"/>
<evidence type="ECO:0000313" key="7">
    <source>
        <dbReference type="EMBL" id="MFD0686628.1"/>
    </source>
</evidence>
<evidence type="ECO:0000256" key="4">
    <source>
        <dbReference type="ARBA" id="ARBA00022840"/>
    </source>
</evidence>
<evidence type="ECO:0000259" key="6">
    <source>
        <dbReference type="PROSITE" id="PS50893"/>
    </source>
</evidence>
<dbReference type="NCBIfam" id="TIGR03410">
    <property type="entry name" value="urea_trans_UrtE"/>
    <property type="match status" value="1"/>
</dbReference>
<dbReference type="RefSeq" id="WP_131758676.1">
    <property type="nucleotide sequence ID" value="NZ_CAACUY010000057.1"/>
</dbReference>
<dbReference type="InterPro" id="IPR027417">
    <property type="entry name" value="P-loop_NTPase"/>
</dbReference>
<evidence type="ECO:0000313" key="8">
    <source>
        <dbReference type="Proteomes" id="UP001597063"/>
    </source>
</evidence>
<feature type="domain" description="ABC transporter" evidence="6">
    <location>
        <begin position="16"/>
        <end position="245"/>
    </location>
</feature>
<keyword evidence="2" id="KW-0813">Transport</keyword>
<evidence type="ECO:0000256" key="1">
    <source>
        <dbReference type="ARBA" id="ARBA00005417"/>
    </source>
</evidence>
<protein>
    <submittedName>
        <fullName evidence="7">Urea ABC transporter ATP-binding subunit UrtE</fullName>
    </submittedName>
</protein>
<organism evidence="7 8">
    <name type="scientific">Actinomadura fibrosa</name>
    <dbReference type="NCBI Taxonomy" id="111802"/>
    <lineage>
        <taxon>Bacteria</taxon>
        <taxon>Bacillati</taxon>
        <taxon>Actinomycetota</taxon>
        <taxon>Actinomycetes</taxon>
        <taxon>Streptosporangiales</taxon>
        <taxon>Thermomonosporaceae</taxon>
        <taxon>Actinomadura</taxon>
    </lineage>
</organism>
<dbReference type="InterPro" id="IPR003439">
    <property type="entry name" value="ABC_transporter-like_ATP-bd"/>
</dbReference>
<dbReference type="PANTHER" id="PTHR43820">
    <property type="entry name" value="HIGH-AFFINITY BRANCHED-CHAIN AMINO ACID TRANSPORT ATP-BINDING PROTEIN LIVF"/>
    <property type="match status" value="1"/>
</dbReference>
<evidence type="ECO:0000256" key="2">
    <source>
        <dbReference type="ARBA" id="ARBA00022448"/>
    </source>
</evidence>
<comment type="similarity">
    <text evidence="1">Belongs to the ABC transporter superfamily.</text>
</comment>
<accession>A0ABW2XJF3</accession>
<dbReference type="CDD" id="cd03224">
    <property type="entry name" value="ABC_TM1139_LivF_branched"/>
    <property type="match status" value="1"/>
</dbReference>
<dbReference type="PROSITE" id="PS50893">
    <property type="entry name" value="ABC_TRANSPORTER_2"/>
    <property type="match status" value="1"/>
</dbReference>
<evidence type="ECO:0000256" key="3">
    <source>
        <dbReference type="ARBA" id="ARBA00022741"/>
    </source>
</evidence>
<dbReference type="EMBL" id="JBHTGP010000011">
    <property type="protein sequence ID" value="MFD0686628.1"/>
    <property type="molecule type" value="Genomic_DNA"/>
</dbReference>
<sequence>MSGPESTPEAGEPPLLEVTGLEAAYGRARVLFGVDVTVGAGSLTCVMGRNGVGKTTLLNAVMGVLAPTAGRVVFDGEDVTRLPAHERVRRGMGYVPQGHETFPQLTVAENLQVTLEASRHRDRGAIDEALEVFPRLKDLLGRRAGFLSGGQQQQLAIARALVTRPRMLLLDEPTEGVQPSIVAEIEAAIVRLHRERGLAVLLVEQYLELALRLADGFVIIEGGVVRRAGTAGDLRDEEVRRLLAV</sequence>
<dbReference type="GO" id="GO:0005524">
    <property type="term" value="F:ATP binding"/>
    <property type="evidence" value="ECO:0007669"/>
    <property type="project" value="UniProtKB-KW"/>
</dbReference>
<name>A0ABW2XJF3_9ACTN</name>
<dbReference type="SUPFAM" id="SSF52540">
    <property type="entry name" value="P-loop containing nucleoside triphosphate hydrolases"/>
    <property type="match status" value="1"/>
</dbReference>
<evidence type="ECO:0000256" key="5">
    <source>
        <dbReference type="ARBA" id="ARBA00022970"/>
    </source>
</evidence>